<organism evidence="2 3">
    <name type="scientific">Aeropyrum camini SY1 = JCM 12091</name>
    <dbReference type="NCBI Taxonomy" id="1198449"/>
    <lineage>
        <taxon>Archaea</taxon>
        <taxon>Thermoproteota</taxon>
        <taxon>Thermoprotei</taxon>
        <taxon>Desulfurococcales</taxon>
        <taxon>Desulfurococcaceae</taxon>
        <taxon>Aeropyrum</taxon>
    </lineage>
</organism>
<feature type="coiled-coil region" evidence="1">
    <location>
        <begin position="99"/>
        <end position="126"/>
    </location>
</feature>
<evidence type="ECO:0000313" key="2">
    <source>
        <dbReference type="EMBL" id="BAN89622.1"/>
    </source>
</evidence>
<keyword evidence="3" id="KW-1185">Reference proteome</keyword>
<gene>
    <name evidence="2" type="ORF">ACAM_0153</name>
</gene>
<accession>U3T801</accession>
<dbReference type="RefSeq" id="WP_022540902.1">
    <property type="nucleotide sequence ID" value="NC_022521.1"/>
</dbReference>
<dbReference type="STRING" id="1198449.ACAM_0153"/>
<name>U3T801_9CREN</name>
<dbReference type="Proteomes" id="UP000016887">
    <property type="component" value="Chromosome"/>
</dbReference>
<proteinExistence type="predicted"/>
<sequence>MSGENGKGCRPSRDFLRYIANRVIARYAAKLPSGVIEDIRDMLGRGEDKYRFSIYGGDPRNLVKYFESEEWRDLVEYAVNTGALGMLVDILSALSREYRSECTEVAEAAEREMERLKAGEEKLGRREELSLEKIYRMLSLAGYRVEAKDGSLEVDEGLIKLVIRIEGQTLEYTVCKSGRSKTLEGVLSKLSKIREL</sequence>
<dbReference type="GeneID" id="17109701"/>
<keyword evidence="1" id="KW-0175">Coiled coil</keyword>
<evidence type="ECO:0000313" key="3">
    <source>
        <dbReference type="Proteomes" id="UP000016887"/>
    </source>
</evidence>
<dbReference type="OrthoDB" id="19374at2157"/>
<protein>
    <submittedName>
        <fullName evidence="2">Uncharacterized protein</fullName>
    </submittedName>
</protein>
<evidence type="ECO:0000256" key="1">
    <source>
        <dbReference type="SAM" id="Coils"/>
    </source>
</evidence>
<reference evidence="2 3" key="1">
    <citation type="journal article" date="2013" name="Appl. Environ. Microbiol.">
        <title>Variation of the Virus-Related Elements within Syntenic Genomes of the Hyperthermophilic Archaeon Aeropyrum.</title>
        <authorList>
            <person name="Daifuku T."/>
            <person name="Yoshida T."/>
            <person name="Kitamura T."/>
            <person name="Kawaichi S."/>
            <person name="Inoue T."/>
            <person name="Nomura K."/>
            <person name="Yoshida Y."/>
            <person name="Kuno S."/>
            <person name="Sako Y."/>
        </authorList>
    </citation>
    <scope>NUCLEOTIDE SEQUENCE [LARGE SCALE GENOMIC DNA]</scope>
    <source>
        <strain evidence="2 3">SY1</strain>
    </source>
</reference>
<dbReference type="eggNOG" id="arCOG00569">
    <property type="taxonomic scope" value="Archaea"/>
</dbReference>
<dbReference type="EMBL" id="AP012489">
    <property type="protein sequence ID" value="BAN89622.1"/>
    <property type="molecule type" value="Genomic_DNA"/>
</dbReference>
<dbReference type="KEGG" id="acj:ACAM_0153"/>
<dbReference type="AlphaFoldDB" id="U3T801"/>